<organism evidence="2 3">
    <name type="scientific">Tanacetum coccineum</name>
    <dbReference type="NCBI Taxonomy" id="301880"/>
    <lineage>
        <taxon>Eukaryota</taxon>
        <taxon>Viridiplantae</taxon>
        <taxon>Streptophyta</taxon>
        <taxon>Embryophyta</taxon>
        <taxon>Tracheophyta</taxon>
        <taxon>Spermatophyta</taxon>
        <taxon>Magnoliopsida</taxon>
        <taxon>eudicotyledons</taxon>
        <taxon>Gunneridae</taxon>
        <taxon>Pentapetalae</taxon>
        <taxon>asterids</taxon>
        <taxon>campanulids</taxon>
        <taxon>Asterales</taxon>
        <taxon>Asteraceae</taxon>
        <taxon>Asteroideae</taxon>
        <taxon>Anthemideae</taxon>
        <taxon>Anthemidinae</taxon>
        <taxon>Tanacetum</taxon>
    </lineage>
</organism>
<dbReference type="Proteomes" id="UP001151760">
    <property type="component" value="Unassembled WGS sequence"/>
</dbReference>
<reference evidence="2" key="2">
    <citation type="submission" date="2022-01" db="EMBL/GenBank/DDBJ databases">
        <authorList>
            <person name="Yamashiro T."/>
            <person name="Shiraishi A."/>
            <person name="Satake H."/>
            <person name="Nakayama K."/>
        </authorList>
    </citation>
    <scope>NUCLEOTIDE SEQUENCE</scope>
</reference>
<evidence type="ECO:0000313" key="2">
    <source>
        <dbReference type="EMBL" id="GJS71878.1"/>
    </source>
</evidence>
<dbReference type="PANTHER" id="PTHR11439">
    <property type="entry name" value="GAG-POL-RELATED RETROTRANSPOSON"/>
    <property type="match status" value="1"/>
</dbReference>
<dbReference type="Pfam" id="PF07727">
    <property type="entry name" value="RVT_2"/>
    <property type="match status" value="1"/>
</dbReference>
<dbReference type="InterPro" id="IPR013103">
    <property type="entry name" value="RVT_2"/>
</dbReference>
<evidence type="ECO:0000259" key="1">
    <source>
        <dbReference type="Pfam" id="PF07727"/>
    </source>
</evidence>
<proteinExistence type="predicted"/>
<accession>A0ABQ4Y2J0</accession>
<dbReference type="EMBL" id="BQNB010010038">
    <property type="protein sequence ID" value="GJS71878.1"/>
    <property type="molecule type" value="Genomic_DNA"/>
</dbReference>
<comment type="caution">
    <text evidence="2">The sequence shown here is derived from an EMBL/GenBank/DDBJ whole genome shotgun (WGS) entry which is preliminary data.</text>
</comment>
<gene>
    <name evidence="2" type="ORF">Tco_0704719</name>
</gene>
<keyword evidence="3" id="KW-1185">Reference proteome</keyword>
<evidence type="ECO:0000313" key="3">
    <source>
        <dbReference type="Proteomes" id="UP001151760"/>
    </source>
</evidence>
<protein>
    <submittedName>
        <fullName evidence="2">Retrovirus-related pol polyprotein from transposon TNT 1-94</fullName>
    </submittedName>
</protein>
<feature type="domain" description="Reverse transcriptase Ty1/copia-type" evidence="1">
    <location>
        <begin position="3"/>
        <end position="100"/>
    </location>
</feature>
<name>A0ABQ4Y2J0_9ASTR</name>
<reference evidence="2" key="1">
    <citation type="journal article" date="2022" name="Int. J. Mol. Sci.">
        <title>Draft Genome of Tanacetum Coccineum: Genomic Comparison of Closely Related Tanacetum-Family Plants.</title>
        <authorList>
            <person name="Yamashiro T."/>
            <person name="Shiraishi A."/>
            <person name="Nakayama K."/>
            <person name="Satake H."/>
        </authorList>
    </citation>
    <scope>NUCLEOTIDE SEQUENCE</scope>
</reference>
<sequence length="213" mass="24574">MLINLKWIFKVKLDEFGGVLKNKAWLVAKGYRQEEGINFEEFFAPVTRIESIRIFIANAAHKNMTVYQIDVKTTFLNSVLREEVYVSQPEGFVDQDHPNYVGIFINQSKNALEMIKKYGIESSDPVDTPMVERTKLDEDPQGIPVDPTRHQSMIGSLMYLTSSKPDLIFAVCMCARYQARPTEKQLTAVEWVFWYLKGTINIGLWYPKDINIP</sequence>
<dbReference type="PANTHER" id="PTHR11439:SF495">
    <property type="entry name" value="REVERSE TRANSCRIPTASE, RNA-DEPENDENT DNA POLYMERASE-RELATED"/>
    <property type="match status" value="1"/>
</dbReference>